<dbReference type="SMART" id="SM00516">
    <property type="entry name" value="SEC14"/>
    <property type="match status" value="1"/>
</dbReference>
<evidence type="ECO:0000313" key="2">
    <source>
        <dbReference type="EMBL" id="CAI2384873.1"/>
    </source>
</evidence>
<dbReference type="PANTHER" id="PTHR45824">
    <property type="entry name" value="GH16843P"/>
    <property type="match status" value="1"/>
</dbReference>
<feature type="domain" description="CRAL-TRIO" evidence="1">
    <location>
        <begin position="446"/>
        <end position="609"/>
    </location>
</feature>
<evidence type="ECO:0000259" key="1">
    <source>
        <dbReference type="PROSITE" id="PS50191"/>
    </source>
</evidence>
<dbReference type="InterPro" id="IPR052578">
    <property type="entry name" value="PI_Transfer_CRAL-TRIO"/>
</dbReference>
<gene>
    <name evidence="2" type="ORF">ECRASSUSDP1_LOCUS26413</name>
</gene>
<accession>A0AAD1Y542</accession>
<dbReference type="InterPro" id="IPR036273">
    <property type="entry name" value="CRAL/TRIO_N_dom_sf"/>
</dbReference>
<dbReference type="InterPro" id="IPR001251">
    <property type="entry name" value="CRAL-TRIO_dom"/>
</dbReference>
<dbReference type="InterPro" id="IPR036865">
    <property type="entry name" value="CRAL-TRIO_dom_sf"/>
</dbReference>
<dbReference type="SUPFAM" id="SSF46938">
    <property type="entry name" value="CRAL/TRIO N-terminal domain"/>
    <property type="match status" value="1"/>
</dbReference>
<dbReference type="PANTHER" id="PTHR45824:SF29">
    <property type="entry name" value="GH16843P"/>
    <property type="match status" value="1"/>
</dbReference>
<dbReference type="AlphaFoldDB" id="A0AAD1Y542"/>
<dbReference type="GO" id="GO:0008526">
    <property type="term" value="F:phosphatidylinositol transfer activity"/>
    <property type="evidence" value="ECO:0007669"/>
    <property type="project" value="TreeGrafter"/>
</dbReference>
<proteinExistence type="predicted"/>
<dbReference type="CDD" id="cd00170">
    <property type="entry name" value="SEC14"/>
    <property type="match status" value="1"/>
</dbReference>
<dbReference type="SUPFAM" id="SSF52087">
    <property type="entry name" value="CRAL/TRIO domain"/>
    <property type="match status" value="1"/>
</dbReference>
<sequence>MSLLEKVEKYESANWKVWDERMIQGCEVSPGIFCLKTQTSLNISCKNATEYLLNPLKFKKWVLGCEDSDEKYGVEPYGKIAKLSMKSYLFKLVPHKFDVDIFISSQEKEKEVQIFYKSINSCIMIPDFFVTITNEVFPGQAISFLQAKIVVKGGKSMFSDYFTKRFGIELAKSIKNLQSFLSEEKFIQDRPKLVVSSTISTQIERSLKKKKPKVEIEQIEVEEVGIDDDTKGELNANISMMRNRKTHLVKIQENMAEKNPFGTPVKRHSGHRNTKDIEYLEPYEYPNFGKYKGSPSKESYIYEDEEEKSNLIEPEIYSNGEHNEIIEEEKICTDTHLQSRHIEEEKNGEIKQEIQEENKGNDQSWRKLCYQDGIWHKWIVERLDDDQKEAYYSVKDKLEQEGISLSENKIIRFLAAREFDEDAAYKMLQENVQFYKKHNISRTFDEDEFRVHIDRESIVPHKADKYGRPVLYMRLRLSKPKEDTDDRKLMLYMLWTMKEVSRRMPKHCDNYILVYDLKDAGLGNINLSQMSGAAKETGSQFPERMYKIIVLNSAWWVDWSWGAIKKIMYPKTVEKVKFFKKKELPEALEEYIPIENIPEEFGGLDKEYATKFRQ</sequence>
<protein>
    <recommendedName>
        <fullName evidence="1">CRAL-TRIO domain-containing protein</fullName>
    </recommendedName>
</protein>
<dbReference type="Gene3D" id="3.40.525.10">
    <property type="entry name" value="CRAL-TRIO lipid binding domain"/>
    <property type="match status" value="1"/>
</dbReference>
<dbReference type="EMBL" id="CAMPGE010027222">
    <property type="protein sequence ID" value="CAI2384873.1"/>
    <property type="molecule type" value="Genomic_DNA"/>
</dbReference>
<reference evidence="2" key="1">
    <citation type="submission" date="2023-07" db="EMBL/GenBank/DDBJ databases">
        <authorList>
            <consortium name="AG Swart"/>
            <person name="Singh M."/>
            <person name="Singh A."/>
            <person name="Seah K."/>
            <person name="Emmerich C."/>
        </authorList>
    </citation>
    <scope>NUCLEOTIDE SEQUENCE</scope>
    <source>
        <strain evidence="2">DP1</strain>
    </source>
</reference>
<evidence type="ECO:0000313" key="3">
    <source>
        <dbReference type="Proteomes" id="UP001295684"/>
    </source>
</evidence>
<keyword evidence="3" id="KW-1185">Reference proteome</keyword>
<dbReference type="Proteomes" id="UP001295684">
    <property type="component" value="Unassembled WGS sequence"/>
</dbReference>
<comment type="caution">
    <text evidence="2">The sequence shown here is derived from an EMBL/GenBank/DDBJ whole genome shotgun (WGS) entry which is preliminary data.</text>
</comment>
<organism evidence="2 3">
    <name type="scientific">Euplotes crassus</name>
    <dbReference type="NCBI Taxonomy" id="5936"/>
    <lineage>
        <taxon>Eukaryota</taxon>
        <taxon>Sar</taxon>
        <taxon>Alveolata</taxon>
        <taxon>Ciliophora</taxon>
        <taxon>Intramacronucleata</taxon>
        <taxon>Spirotrichea</taxon>
        <taxon>Hypotrichia</taxon>
        <taxon>Euplotida</taxon>
        <taxon>Euplotidae</taxon>
        <taxon>Moneuplotes</taxon>
    </lineage>
</organism>
<name>A0AAD1Y542_EUPCR</name>
<dbReference type="Pfam" id="PF00650">
    <property type="entry name" value="CRAL_TRIO"/>
    <property type="match status" value="1"/>
</dbReference>
<dbReference type="PROSITE" id="PS50191">
    <property type="entry name" value="CRAL_TRIO"/>
    <property type="match status" value="1"/>
</dbReference>